<dbReference type="Pfam" id="PF17764">
    <property type="entry name" value="PriA_3primeBD"/>
    <property type="match status" value="1"/>
</dbReference>
<protein>
    <recommendedName>
        <fullName evidence="12">Replication restart protein PriA</fullName>
    </recommendedName>
    <alternativeName>
        <fullName evidence="12">ATP-dependent DNA helicase PriA</fullName>
        <ecNumber evidence="12">5.6.2.4</ecNumber>
    </alternativeName>
    <alternativeName>
        <fullName evidence="12">DNA 3'-5' helicase PriA</fullName>
    </alternativeName>
</protein>
<dbReference type="GO" id="GO:0043138">
    <property type="term" value="F:3'-5' DNA helicase activity"/>
    <property type="evidence" value="ECO:0007669"/>
    <property type="project" value="UniProtKB-EC"/>
</dbReference>
<dbReference type="Gene3D" id="3.40.50.300">
    <property type="entry name" value="P-loop containing nucleotide triphosphate hydrolases"/>
    <property type="match status" value="2"/>
</dbReference>
<evidence type="ECO:0000256" key="4">
    <source>
        <dbReference type="ARBA" id="ARBA00022741"/>
    </source>
</evidence>
<dbReference type="FunFam" id="3.40.1440.60:FF:000001">
    <property type="entry name" value="Primosomal protein N"/>
    <property type="match status" value="1"/>
</dbReference>
<dbReference type="RefSeq" id="WP_253483938.1">
    <property type="nucleotide sequence ID" value="NZ_JALJXV010000011.1"/>
</dbReference>
<keyword evidence="7 12" id="KW-0862">Zinc</keyword>
<gene>
    <name evidence="12" type="primary">priA</name>
    <name evidence="15" type="ORF">J2T57_003970</name>
</gene>
<evidence type="ECO:0000313" key="16">
    <source>
        <dbReference type="Proteomes" id="UP001205843"/>
    </source>
</evidence>
<dbReference type="NCBIfam" id="TIGR00595">
    <property type="entry name" value="priA"/>
    <property type="match status" value="1"/>
</dbReference>
<comment type="function">
    <text evidence="12">Initiates the restart of stalled replication forks, which reloads the replicative helicase on sites other than the origin of replication. Recognizes and binds to abandoned replication forks and remodels them to uncover a helicase loading site. Promotes assembly of the primosome at these replication forks.</text>
</comment>
<dbReference type="CDD" id="cd17929">
    <property type="entry name" value="DEXHc_priA"/>
    <property type="match status" value="1"/>
</dbReference>
<keyword evidence="5 12" id="KW-0378">Hydrolase</keyword>
<dbReference type="Pfam" id="PF00270">
    <property type="entry name" value="DEAD"/>
    <property type="match status" value="1"/>
</dbReference>
<dbReference type="InterPro" id="IPR011545">
    <property type="entry name" value="DEAD/DEAH_box_helicase_dom"/>
</dbReference>
<dbReference type="EC" id="5.6.2.4" evidence="12"/>
<evidence type="ECO:0000259" key="14">
    <source>
        <dbReference type="PROSITE" id="PS51194"/>
    </source>
</evidence>
<feature type="domain" description="Helicase C-terminal" evidence="14">
    <location>
        <begin position="471"/>
        <end position="634"/>
    </location>
</feature>
<proteinExistence type="inferred from homology"/>
<comment type="caution">
    <text evidence="15">The sequence shown here is derived from an EMBL/GenBank/DDBJ whole genome shotgun (WGS) entry which is preliminary data.</text>
</comment>
<dbReference type="GO" id="GO:0006270">
    <property type="term" value="P:DNA replication initiation"/>
    <property type="evidence" value="ECO:0007669"/>
    <property type="project" value="TreeGrafter"/>
</dbReference>
<dbReference type="InterPro" id="IPR041222">
    <property type="entry name" value="PriA_3primeBD"/>
</dbReference>
<keyword evidence="3 12" id="KW-0479">Metal-binding</keyword>
<dbReference type="GO" id="GO:0016787">
    <property type="term" value="F:hydrolase activity"/>
    <property type="evidence" value="ECO:0007669"/>
    <property type="project" value="UniProtKB-KW"/>
</dbReference>
<keyword evidence="10 12" id="KW-0413">Isomerase</keyword>
<dbReference type="SMART" id="SM00490">
    <property type="entry name" value="HELICc"/>
    <property type="match status" value="1"/>
</dbReference>
<dbReference type="PROSITE" id="PS51194">
    <property type="entry name" value="HELICASE_CTER"/>
    <property type="match status" value="1"/>
</dbReference>
<dbReference type="PANTHER" id="PTHR30580">
    <property type="entry name" value="PRIMOSOMAL PROTEIN N"/>
    <property type="match status" value="1"/>
</dbReference>
<evidence type="ECO:0000256" key="5">
    <source>
        <dbReference type="ARBA" id="ARBA00022801"/>
    </source>
</evidence>
<dbReference type="InterPro" id="IPR014001">
    <property type="entry name" value="Helicase_ATP-bd"/>
</dbReference>
<dbReference type="CDD" id="cd18804">
    <property type="entry name" value="SF2_C_priA"/>
    <property type="match status" value="1"/>
</dbReference>
<evidence type="ECO:0000256" key="8">
    <source>
        <dbReference type="ARBA" id="ARBA00022840"/>
    </source>
</evidence>
<feature type="binding site" evidence="12">
    <location>
        <position position="443"/>
    </location>
    <ligand>
        <name>Zn(2+)</name>
        <dbReference type="ChEBI" id="CHEBI:29105"/>
        <label>1</label>
    </ligand>
</feature>
<dbReference type="InterPro" id="IPR027417">
    <property type="entry name" value="P-loop_NTPase"/>
</dbReference>
<keyword evidence="9 12" id="KW-0238">DNA-binding</keyword>
<keyword evidence="1 12" id="KW-0639">Primosome</keyword>
<feature type="binding site" evidence="12">
    <location>
        <position position="467"/>
    </location>
    <ligand>
        <name>Zn(2+)</name>
        <dbReference type="ChEBI" id="CHEBI:29105"/>
        <label>2</label>
    </ligand>
</feature>
<dbReference type="Pfam" id="PF18319">
    <property type="entry name" value="Zn_ribbon_PriA"/>
    <property type="match status" value="1"/>
</dbReference>
<dbReference type="InterPro" id="IPR040498">
    <property type="entry name" value="PriA_CRR"/>
</dbReference>
<reference evidence="15" key="1">
    <citation type="submission" date="2022-03" db="EMBL/GenBank/DDBJ databases">
        <title>Genomic Encyclopedia of Type Strains, Phase III (KMG-III): the genomes of soil and plant-associated and newly described type strains.</title>
        <authorList>
            <person name="Whitman W."/>
        </authorList>
    </citation>
    <scope>NUCLEOTIDE SEQUENCE</scope>
    <source>
        <strain evidence="15">ANL 6-2</strain>
    </source>
</reference>
<feature type="binding site" evidence="12">
    <location>
        <position position="480"/>
    </location>
    <ligand>
        <name>Zn(2+)</name>
        <dbReference type="ChEBI" id="CHEBI:29105"/>
        <label>1</label>
    </ligand>
</feature>
<evidence type="ECO:0000256" key="6">
    <source>
        <dbReference type="ARBA" id="ARBA00022806"/>
    </source>
</evidence>
<dbReference type="InterPro" id="IPR001650">
    <property type="entry name" value="Helicase_C-like"/>
</dbReference>
<dbReference type="Gene3D" id="3.40.1440.60">
    <property type="entry name" value="PriA, 3(prime) DNA-binding domain"/>
    <property type="match status" value="1"/>
</dbReference>
<dbReference type="FunFam" id="3.40.50.300:FF:000489">
    <property type="entry name" value="Primosome assembly protein PriA"/>
    <property type="match status" value="1"/>
</dbReference>
<sequence length="735" mass="80651">MTAGRNATILQVAVPCPIPGTFDYRAPADFTGTVAPGQRVQVPFGRRQVVGVLVGCSDTSALPENKLRRATAILDESPLLSADVLELARWAADYYHHPIGEVFATLLPTALRQGKPARRRPPEAWRLTEAGRAISIASLGRRAPRQAALLEQAADAAAEGVTAETLRDTGGDWRTALNALVEKGLLEACPPPRTRPTPERPSLNEEQQAACDALMDMVESHGVALLDGVTGSGKTEVYLRVIADVLQRDRQVLVLVPEIGLTPQLVRRFRQRLPGRLVSLHSGLSDGERLDAWLAAATGEADVIVGTRSALFTPLARPGLLVIDEEHDLSFKQQDGFRYHARDLAVVRARRLGVPVVLGSATPAMESLHNAERGRYQHLRLTRRAGVAQPPTVHLLDLRGQRLTAGLSEPLIARMRKNLEEGGQSLLFLNRRGYAPVLLCHDCGWVAECPRCDARLTWHQAANRLRCHHCGHETMVHRQCGDCGSIDLRPIGQGTEQLEQTLESLFPDVPIARIDRDSTRRKGAMEHLLARARSGEARILLGTQMLAKGHHLPDVSLVGLLDCDQGLFGTDFHGSERMAQLITQVSGRAGRAQRPGEVLLQTHHPEHPLLQLLLRDGYPAFARACMEERAAALLPPFSHLALLRAEAVQPEAPRQFLQAARELAASVAAREVGIMGPVPAPMERRAGRYRAQLLLQCRTRKPLHITLSRLGEALQTLSAARRVRWSLDVDPQEMI</sequence>
<evidence type="ECO:0000256" key="7">
    <source>
        <dbReference type="ARBA" id="ARBA00022833"/>
    </source>
</evidence>
<keyword evidence="4 12" id="KW-0547">Nucleotide-binding</keyword>
<dbReference type="InterPro" id="IPR005259">
    <property type="entry name" value="PriA"/>
</dbReference>
<dbReference type="PANTHER" id="PTHR30580:SF0">
    <property type="entry name" value="PRIMOSOMAL PROTEIN N"/>
    <property type="match status" value="1"/>
</dbReference>
<name>A0AAE3GAM3_9GAMM</name>
<keyword evidence="6 12" id="KW-0347">Helicase</keyword>
<comment type="cofactor">
    <cofactor evidence="12">
        <name>Zn(2+)</name>
        <dbReference type="ChEBI" id="CHEBI:29105"/>
    </cofactor>
    <text evidence="12">Binds 2 zinc ions per subunit.</text>
</comment>
<comment type="catalytic activity">
    <reaction evidence="11 12">
        <text>ATP + H2O = ADP + phosphate + H(+)</text>
        <dbReference type="Rhea" id="RHEA:13065"/>
        <dbReference type="ChEBI" id="CHEBI:15377"/>
        <dbReference type="ChEBI" id="CHEBI:15378"/>
        <dbReference type="ChEBI" id="CHEBI:30616"/>
        <dbReference type="ChEBI" id="CHEBI:43474"/>
        <dbReference type="ChEBI" id="CHEBI:456216"/>
        <dbReference type="EC" id="5.6.2.4"/>
    </reaction>
</comment>
<organism evidence="15 16">
    <name type="scientific">Natronocella acetinitrilica</name>
    <dbReference type="NCBI Taxonomy" id="414046"/>
    <lineage>
        <taxon>Bacteria</taxon>
        <taxon>Pseudomonadati</taxon>
        <taxon>Pseudomonadota</taxon>
        <taxon>Gammaproteobacteria</taxon>
        <taxon>Chromatiales</taxon>
        <taxon>Ectothiorhodospiraceae</taxon>
        <taxon>Natronocella</taxon>
    </lineage>
</organism>
<dbReference type="GO" id="GO:0005524">
    <property type="term" value="F:ATP binding"/>
    <property type="evidence" value="ECO:0007669"/>
    <property type="project" value="UniProtKB-UniRule"/>
</dbReference>
<dbReference type="GO" id="GO:0003677">
    <property type="term" value="F:DNA binding"/>
    <property type="evidence" value="ECO:0007669"/>
    <property type="project" value="UniProtKB-UniRule"/>
</dbReference>
<evidence type="ECO:0000256" key="12">
    <source>
        <dbReference type="HAMAP-Rule" id="MF_00983"/>
    </source>
</evidence>
<keyword evidence="2 12" id="KW-0235">DNA replication</keyword>
<dbReference type="EMBL" id="JALJXV010000011">
    <property type="protein sequence ID" value="MCP1676797.1"/>
    <property type="molecule type" value="Genomic_DNA"/>
</dbReference>
<dbReference type="SMART" id="SM00487">
    <property type="entry name" value="DEXDc"/>
    <property type="match status" value="1"/>
</dbReference>
<dbReference type="InterPro" id="IPR041236">
    <property type="entry name" value="PriA_C"/>
</dbReference>
<dbReference type="AlphaFoldDB" id="A0AAE3GAM3"/>
<dbReference type="GO" id="GO:0006302">
    <property type="term" value="P:double-strand break repair"/>
    <property type="evidence" value="ECO:0007669"/>
    <property type="project" value="InterPro"/>
</dbReference>
<dbReference type="SUPFAM" id="SSF52540">
    <property type="entry name" value="P-loop containing nucleoside triphosphate hydrolases"/>
    <property type="match status" value="2"/>
</dbReference>
<dbReference type="HAMAP" id="MF_00983">
    <property type="entry name" value="PriA"/>
    <property type="match status" value="1"/>
</dbReference>
<dbReference type="NCBIfam" id="NF004067">
    <property type="entry name" value="PRK05580.1-4"/>
    <property type="match status" value="1"/>
</dbReference>
<dbReference type="PROSITE" id="PS51192">
    <property type="entry name" value="HELICASE_ATP_BIND_1"/>
    <property type="match status" value="1"/>
</dbReference>
<feature type="binding site" evidence="12">
    <location>
        <position position="449"/>
    </location>
    <ligand>
        <name>Zn(2+)</name>
        <dbReference type="ChEBI" id="CHEBI:29105"/>
        <label>2</label>
    </ligand>
</feature>
<dbReference type="Pfam" id="PF00271">
    <property type="entry name" value="Helicase_C"/>
    <property type="match status" value="1"/>
</dbReference>
<keyword evidence="8 12" id="KW-0067">ATP-binding</keyword>
<dbReference type="GO" id="GO:0006269">
    <property type="term" value="P:DNA replication, synthesis of primer"/>
    <property type="evidence" value="ECO:0007669"/>
    <property type="project" value="UniProtKB-KW"/>
</dbReference>
<evidence type="ECO:0000313" key="15">
    <source>
        <dbReference type="EMBL" id="MCP1676797.1"/>
    </source>
</evidence>
<dbReference type="Proteomes" id="UP001205843">
    <property type="component" value="Unassembled WGS sequence"/>
</dbReference>
<evidence type="ECO:0000256" key="1">
    <source>
        <dbReference type="ARBA" id="ARBA00022515"/>
    </source>
</evidence>
<evidence type="ECO:0000256" key="11">
    <source>
        <dbReference type="ARBA" id="ARBA00048988"/>
    </source>
</evidence>
<feature type="binding site" evidence="12">
    <location>
        <position position="483"/>
    </location>
    <ligand>
        <name>Zn(2+)</name>
        <dbReference type="ChEBI" id="CHEBI:29105"/>
        <label>1</label>
    </ligand>
</feature>
<feature type="binding site" evidence="12">
    <location>
        <position position="452"/>
    </location>
    <ligand>
        <name>Zn(2+)</name>
        <dbReference type="ChEBI" id="CHEBI:29105"/>
        <label>2</label>
    </ligand>
</feature>
<evidence type="ECO:0000259" key="13">
    <source>
        <dbReference type="PROSITE" id="PS51192"/>
    </source>
</evidence>
<accession>A0AAE3GAM3</accession>
<comment type="subunit">
    <text evidence="12">Component of the replication restart primosome.</text>
</comment>
<feature type="binding site" evidence="12">
    <location>
        <position position="470"/>
    </location>
    <ligand>
        <name>Zn(2+)</name>
        <dbReference type="ChEBI" id="CHEBI:29105"/>
        <label>2</label>
    </ligand>
</feature>
<evidence type="ECO:0000256" key="3">
    <source>
        <dbReference type="ARBA" id="ARBA00022723"/>
    </source>
</evidence>
<dbReference type="NCBIfam" id="NF004065">
    <property type="entry name" value="PRK05580.1-1"/>
    <property type="match status" value="1"/>
</dbReference>
<keyword evidence="16" id="KW-1185">Reference proteome</keyword>
<evidence type="ECO:0000256" key="10">
    <source>
        <dbReference type="ARBA" id="ARBA00023235"/>
    </source>
</evidence>
<feature type="binding site" evidence="12">
    <location>
        <position position="440"/>
    </location>
    <ligand>
        <name>Zn(2+)</name>
        <dbReference type="ChEBI" id="CHEBI:29105"/>
        <label>1</label>
    </ligand>
</feature>
<comment type="catalytic activity">
    <reaction evidence="12">
        <text>Couples ATP hydrolysis with the unwinding of duplex DNA by translocating in the 3'-5' direction.</text>
        <dbReference type="EC" id="5.6.2.4"/>
    </reaction>
</comment>
<dbReference type="GO" id="GO:1990077">
    <property type="term" value="C:primosome complex"/>
    <property type="evidence" value="ECO:0007669"/>
    <property type="project" value="UniProtKB-UniRule"/>
</dbReference>
<dbReference type="GO" id="GO:0006310">
    <property type="term" value="P:DNA recombination"/>
    <property type="evidence" value="ECO:0007669"/>
    <property type="project" value="InterPro"/>
</dbReference>
<evidence type="ECO:0000256" key="9">
    <source>
        <dbReference type="ARBA" id="ARBA00023125"/>
    </source>
</evidence>
<dbReference type="InterPro" id="IPR042115">
    <property type="entry name" value="PriA_3primeBD_sf"/>
</dbReference>
<dbReference type="GO" id="GO:0008270">
    <property type="term" value="F:zinc ion binding"/>
    <property type="evidence" value="ECO:0007669"/>
    <property type="project" value="UniProtKB-UniRule"/>
</dbReference>
<comment type="similarity">
    <text evidence="12">Belongs to the helicase family. PriA subfamily.</text>
</comment>
<feature type="domain" description="Helicase ATP-binding" evidence="13">
    <location>
        <begin position="215"/>
        <end position="381"/>
    </location>
</feature>
<dbReference type="Pfam" id="PF18074">
    <property type="entry name" value="PriA_C"/>
    <property type="match status" value="1"/>
</dbReference>
<evidence type="ECO:0000256" key="2">
    <source>
        <dbReference type="ARBA" id="ARBA00022705"/>
    </source>
</evidence>